<dbReference type="Proteomes" id="UP001212997">
    <property type="component" value="Unassembled WGS sequence"/>
</dbReference>
<feature type="region of interest" description="Disordered" evidence="10">
    <location>
        <begin position="505"/>
        <end position="561"/>
    </location>
</feature>
<feature type="region of interest" description="Disordered" evidence="10">
    <location>
        <begin position="58"/>
        <end position="116"/>
    </location>
</feature>
<evidence type="ECO:0000313" key="12">
    <source>
        <dbReference type="Proteomes" id="UP001212997"/>
    </source>
</evidence>
<evidence type="ECO:0000256" key="7">
    <source>
        <dbReference type="ARBA" id="ARBA00039099"/>
    </source>
</evidence>
<dbReference type="EMBL" id="JANAWD010000053">
    <property type="protein sequence ID" value="KAJ3489084.1"/>
    <property type="molecule type" value="Genomic_DNA"/>
</dbReference>
<keyword evidence="1 9" id="KW-0820">tRNA-binding</keyword>
<dbReference type="PANTHER" id="PTHR10631:SF3">
    <property type="entry name" value="TRNA (GUANINE(26)-N(2))-DIMETHYLTRANSFERASE"/>
    <property type="match status" value="1"/>
</dbReference>
<dbReference type="EC" id="2.1.1.216" evidence="7 9"/>
<sequence length="561" mass="61959">MEEAAIDVPEGFTLHSENSAHILLPNNNEAFLNPVQEFNRDLSVACIRTWSDIVQEEKKRKWEVTQERRARKAQNGNKAKRPKTEGDVDMGSQTRASEGDIAPADEQKVNAPNTPIPEYKPQKITILEALSATGLRSIRYAKEIPFVKHVIANDLSPTAADAMRRNVELNGLAEPDTSQKEQEKNIPAYVKVNEGDACALMYNHRTEKDRVDVVDLDPYGSAAPFIDASIQCIKDGGAHFISTNLCPSYPEIPAFLGLLCVTCTDLAVLATTNYPEKCYSNYGGVPIKAEYCHEGALRLVLHTLSTAAARYGRYIQPVLSLSIDFYSAYDQPLGKMTEHVSEPSGNVNYLFKTRAGPTIPERCPECNSVLHVAGPMWSGPLHDKTFVSRTLQHLEANKDLYGTAPRMEGMLTVARDELEAPFYFTPSKVSGFFHCTCPPLDDVASALLNAGHNVSRSHACAGSLKTDAKPIDIHDVFRSWIKTHPVRMDKIGEASPSRQLLAKEPRSEGNFTHHPKSVTASSKVKLVRYQHNPTPNWGPGTRAGSKPSGQKRKRAQGEEES</sequence>
<comment type="catalytic activity">
    <reaction evidence="8 9">
        <text>guanosine(26) in tRNA + 2 S-adenosyl-L-methionine = N(2)-dimethylguanosine(26) in tRNA + 2 S-adenosyl-L-homocysteine + 2 H(+)</text>
        <dbReference type="Rhea" id="RHEA:43140"/>
        <dbReference type="Rhea" id="RHEA-COMP:10359"/>
        <dbReference type="Rhea" id="RHEA-COMP:10360"/>
        <dbReference type="ChEBI" id="CHEBI:15378"/>
        <dbReference type="ChEBI" id="CHEBI:57856"/>
        <dbReference type="ChEBI" id="CHEBI:59789"/>
        <dbReference type="ChEBI" id="CHEBI:74269"/>
        <dbReference type="ChEBI" id="CHEBI:74513"/>
        <dbReference type="EC" id="2.1.1.216"/>
    </reaction>
</comment>
<evidence type="ECO:0000256" key="5">
    <source>
        <dbReference type="ARBA" id="ARBA00022694"/>
    </source>
</evidence>
<dbReference type="GO" id="GO:0000049">
    <property type="term" value="F:tRNA binding"/>
    <property type="evidence" value="ECO:0007669"/>
    <property type="project" value="UniProtKB-UniRule"/>
</dbReference>
<evidence type="ECO:0000256" key="1">
    <source>
        <dbReference type="ARBA" id="ARBA00022555"/>
    </source>
</evidence>
<keyword evidence="2 9" id="KW-0489">Methyltransferase</keyword>
<accession>A0AAD5YM21</accession>
<organism evidence="11 12">
    <name type="scientific">Meripilus lineatus</name>
    <dbReference type="NCBI Taxonomy" id="2056292"/>
    <lineage>
        <taxon>Eukaryota</taxon>
        <taxon>Fungi</taxon>
        <taxon>Dikarya</taxon>
        <taxon>Basidiomycota</taxon>
        <taxon>Agaricomycotina</taxon>
        <taxon>Agaricomycetes</taxon>
        <taxon>Polyporales</taxon>
        <taxon>Meripilaceae</taxon>
        <taxon>Meripilus</taxon>
    </lineage>
</organism>
<keyword evidence="12" id="KW-1185">Reference proteome</keyword>
<keyword evidence="5 9" id="KW-0819">tRNA processing</keyword>
<evidence type="ECO:0000256" key="10">
    <source>
        <dbReference type="SAM" id="MobiDB-lite"/>
    </source>
</evidence>
<evidence type="ECO:0000256" key="3">
    <source>
        <dbReference type="ARBA" id="ARBA00022679"/>
    </source>
</evidence>
<dbReference type="Gene3D" id="3.30.56.70">
    <property type="entry name" value="N2,N2-dimethylguanosine tRNA methyltransferase, C-terminal domain"/>
    <property type="match status" value="1"/>
</dbReference>
<comment type="similarity">
    <text evidence="9">Belongs to the class I-like SAM-binding methyltransferase superfamily. Trm1 family.</text>
</comment>
<evidence type="ECO:0000256" key="8">
    <source>
        <dbReference type="ARBA" id="ARBA00051897"/>
    </source>
</evidence>
<dbReference type="InterPro" id="IPR002905">
    <property type="entry name" value="Trm1"/>
</dbReference>
<dbReference type="InterPro" id="IPR029063">
    <property type="entry name" value="SAM-dependent_MTases_sf"/>
</dbReference>
<evidence type="ECO:0000256" key="6">
    <source>
        <dbReference type="ARBA" id="ARBA00022884"/>
    </source>
</evidence>
<dbReference type="PROSITE" id="PS51626">
    <property type="entry name" value="SAM_MT_TRM1"/>
    <property type="match status" value="1"/>
</dbReference>
<dbReference type="Gene3D" id="3.40.50.150">
    <property type="entry name" value="Vaccinia Virus protein VP39"/>
    <property type="match status" value="1"/>
</dbReference>
<dbReference type="GO" id="GO:0160104">
    <property type="term" value="F:tRNA (guanine(26)-N2)-dimethyltransferase activity"/>
    <property type="evidence" value="ECO:0007669"/>
    <property type="project" value="UniProtKB-UniRule"/>
</dbReference>
<evidence type="ECO:0000313" key="11">
    <source>
        <dbReference type="EMBL" id="KAJ3489084.1"/>
    </source>
</evidence>
<evidence type="ECO:0000256" key="4">
    <source>
        <dbReference type="ARBA" id="ARBA00022691"/>
    </source>
</evidence>
<dbReference type="FunFam" id="3.30.56.70:FF:000001">
    <property type="entry name" value="tRNA (guanine(26)-N(2))-dimethyltransferase"/>
    <property type="match status" value="1"/>
</dbReference>
<dbReference type="PANTHER" id="PTHR10631">
    <property type="entry name" value="N 2 ,N 2 -DIMETHYLGUANOSINE TRNA METHYLTRANSFERASE"/>
    <property type="match status" value="1"/>
</dbReference>
<keyword evidence="3 9" id="KW-0808">Transferase</keyword>
<keyword evidence="4 9" id="KW-0949">S-adenosyl-L-methionine</keyword>
<dbReference type="GO" id="GO:0005634">
    <property type="term" value="C:nucleus"/>
    <property type="evidence" value="ECO:0007669"/>
    <property type="project" value="TreeGrafter"/>
</dbReference>
<dbReference type="Pfam" id="PF02005">
    <property type="entry name" value="TRM"/>
    <property type="match status" value="2"/>
</dbReference>
<reference evidence="11" key="1">
    <citation type="submission" date="2022-07" db="EMBL/GenBank/DDBJ databases">
        <title>Genome Sequence of Physisporinus lineatus.</title>
        <authorList>
            <person name="Buettner E."/>
        </authorList>
    </citation>
    <scope>NUCLEOTIDE SEQUENCE</scope>
    <source>
        <strain evidence="11">VT162</strain>
    </source>
</reference>
<evidence type="ECO:0000256" key="2">
    <source>
        <dbReference type="ARBA" id="ARBA00022603"/>
    </source>
</evidence>
<gene>
    <name evidence="11" type="ORF">NLI96_g2395</name>
</gene>
<dbReference type="CDD" id="cd02440">
    <property type="entry name" value="AdoMet_MTases"/>
    <property type="match status" value="1"/>
</dbReference>
<dbReference type="SUPFAM" id="SSF53335">
    <property type="entry name" value="S-adenosyl-L-methionine-dependent methyltransferases"/>
    <property type="match status" value="2"/>
</dbReference>
<dbReference type="InterPro" id="IPR042296">
    <property type="entry name" value="tRNA_met_Trm1_C"/>
</dbReference>
<dbReference type="GO" id="GO:0002940">
    <property type="term" value="P:tRNA N2-guanine methylation"/>
    <property type="evidence" value="ECO:0007669"/>
    <property type="project" value="TreeGrafter"/>
</dbReference>
<comment type="caution">
    <text evidence="11">The sequence shown here is derived from an EMBL/GenBank/DDBJ whole genome shotgun (WGS) entry which is preliminary data.</text>
</comment>
<name>A0AAD5YM21_9APHY</name>
<protein>
    <recommendedName>
        <fullName evidence="7 9">tRNA (guanine(26)-N(2))-dimethyltransferase</fullName>
        <ecNumber evidence="7 9">2.1.1.216</ecNumber>
    </recommendedName>
</protein>
<proteinExistence type="inferred from homology"/>
<keyword evidence="6 9" id="KW-0694">RNA-binding</keyword>
<feature type="compositionally biased region" description="Basic and acidic residues" evidence="10">
    <location>
        <begin position="58"/>
        <end position="68"/>
    </location>
</feature>
<dbReference type="AlphaFoldDB" id="A0AAD5YM21"/>
<evidence type="ECO:0000256" key="9">
    <source>
        <dbReference type="PROSITE-ProRule" id="PRU00958"/>
    </source>
</evidence>